<feature type="compositionally biased region" description="Polar residues" evidence="1">
    <location>
        <begin position="616"/>
        <end position="627"/>
    </location>
</feature>
<feature type="region of interest" description="Disordered" evidence="1">
    <location>
        <begin position="707"/>
        <end position="801"/>
    </location>
</feature>
<feature type="region of interest" description="Disordered" evidence="1">
    <location>
        <begin position="289"/>
        <end position="330"/>
    </location>
</feature>
<evidence type="ECO:0000313" key="2">
    <source>
        <dbReference type="EMBL" id="KAL2063246.1"/>
    </source>
</evidence>
<feature type="compositionally biased region" description="Basic and acidic residues" evidence="1">
    <location>
        <begin position="423"/>
        <end position="433"/>
    </location>
</feature>
<protein>
    <submittedName>
        <fullName evidence="2">Uncharacterized protein</fullName>
    </submittedName>
</protein>
<sequence length="1081" mass="117235">MASAERKSKPGLGRKNTFQKMLDLEQTNKVNRMRASPANTPTPRSPPPPRSNLRQHPPMPMPSIDRAMTAPTLSVSIPAPKLAINGASQKYVVKPGGDLVLQDEDLSEPESAISSICQSPGWEDYNGKKRKKAKEDERERRRKEIERTSVQLQQARNIENLNMQAPHRLSKAPPTNKRLSKLAITSDRSVSAPAVPTLPVMARGDVKKEEKKPTPDKAKRSSLDIGLRGIISGTQAPWKSAQNTPIANTSSPEVPSSRKSFMRKTGTYNDGGFIGGLKLERFRQTETIPTQQIRHEHKKVGWSDGGGETSLNDGDPKPRGAGISSSNTSMAESLRPISIYDESVRAPREWDSIYSQNSSAAPGLDSPAKPVEGDTPMMERNPRRNRTSHPPTSKYFPSEHEESGSSQRDSSNGSRHSGLSRSRNTERKSDQRHTQPPVVSQPTTPDPQPIHDRGSEGELQPTSDRKSRKSDVPTSKATAPVKKSYPPESRGRAVYARFQRQEEENNAAKREESENSDAGARKPRSRRGSFSSLFSRSRSRTRASSEAPSVATLPTPGMAAPPAKKDAPITTSFSTIGSNTKSKKKDAQPPGPFLDEEYVLNQLHLELTTKAADSAAQGNKRASSKGPTFQGLKSAARSAFTRHSIAGPQSPTGSFTTAVEFQGSSKASSSKRASLDAPSPHISSFMKADIGAPASVVTPIAQEFTLPRVPTRSPARSPARKNTDLERDSRNSTPKALTGTKRSNHSRSATDSSEEYSTLDESSNITTPNASRPQSQKDYFTEGGENSESHISNSTSPLQSPQAHLMNGITLVDDAIASVSARNSWCRTGEEIEPTEDEDRLKTPTGNNSAFDFTTTHTNNSSPQVPQLPLTPPADASDLQRRPSLARSISTPELQDLSFLPPLKHQALTRPPKGKGKATTPKIASKETQKAAEEALKALVRPPPIPTPITKSEGSSPASPQPSQYLHNARLSLPGARSPSHSHSNTPTGSKTTFPPGPPHKNGTEPIAKMFVICCQCKYFHDMPSKIYECMAKPDNVITDSNLGVSGVISTSVKCPWCAHGMSTSCCEGYAAVVYLSERLH</sequence>
<feature type="compositionally biased region" description="Polar residues" evidence="1">
    <location>
        <begin position="844"/>
        <end position="865"/>
    </location>
</feature>
<feature type="compositionally biased region" description="Basic and acidic residues" evidence="1">
    <location>
        <begin position="924"/>
        <end position="936"/>
    </location>
</feature>
<feature type="region of interest" description="Disordered" evidence="1">
    <location>
        <begin position="1"/>
        <end position="72"/>
    </location>
</feature>
<evidence type="ECO:0000313" key="3">
    <source>
        <dbReference type="Proteomes" id="UP001595075"/>
    </source>
</evidence>
<dbReference type="Proteomes" id="UP001595075">
    <property type="component" value="Unassembled WGS sequence"/>
</dbReference>
<feature type="region of interest" description="Disordered" evidence="1">
    <location>
        <begin position="611"/>
        <end position="678"/>
    </location>
</feature>
<feature type="compositionally biased region" description="Polar residues" evidence="1">
    <location>
        <begin position="235"/>
        <end position="259"/>
    </location>
</feature>
<feature type="compositionally biased region" description="Basic and acidic residues" evidence="1">
    <location>
        <begin position="499"/>
        <end position="513"/>
    </location>
</feature>
<evidence type="ECO:0000256" key="1">
    <source>
        <dbReference type="SAM" id="MobiDB-lite"/>
    </source>
</evidence>
<dbReference type="EMBL" id="JAZHXI010000015">
    <property type="protein sequence ID" value="KAL2063246.1"/>
    <property type="molecule type" value="Genomic_DNA"/>
</dbReference>
<feature type="compositionally biased region" description="Polar residues" evidence="1">
    <location>
        <begin position="759"/>
        <end position="801"/>
    </location>
</feature>
<accession>A0ABR4C161</accession>
<proteinExistence type="predicted"/>
<feature type="compositionally biased region" description="Polar residues" evidence="1">
    <location>
        <begin position="979"/>
        <end position="993"/>
    </location>
</feature>
<feature type="region of interest" description="Disordered" evidence="1">
    <location>
        <begin position="827"/>
        <end position="1002"/>
    </location>
</feature>
<reference evidence="2 3" key="1">
    <citation type="journal article" date="2024" name="Commun. Biol.">
        <title>Comparative genomic analysis of thermophilic fungi reveals convergent evolutionary adaptations and gene losses.</title>
        <authorList>
            <person name="Steindorff A.S."/>
            <person name="Aguilar-Pontes M.V."/>
            <person name="Robinson A.J."/>
            <person name="Andreopoulos B."/>
            <person name="LaButti K."/>
            <person name="Kuo A."/>
            <person name="Mondo S."/>
            <person name="Riley R."/>
            <person name="Otillar R."/>
            <person name="Haridas S."/>
            <person name="Lipzen A."/>
            <person name="Grimwood J."/>
            <person name="Schmutz J."/>
            <person name="Clum A."/>
            <person name="Reid I.D."/>
            <person name="Moisan M.C."/>
            <person name="Butler G."/>
            <person name="Nguyen T.T.M."/>
            <person name="Dewar K."/>
            <person name="Conant G."/>
            <person name="Drula E."/>
            <person name="Henrissat B."/>
            <person name="Hansel C."/>
            <person name="Singer S."/>
            <person name="Hutchinson M.I."/>
            <person name="de Vries R.P."/>
            <person name="Natvig D.O."/>
            <person name="Powell A.J."/>
            <person name="Tsang A."/>
            <person name="Grigoriev I.V."/>
        </authorList>
    </citation>
    <scope>NUCLEOTIDE SEQUENCE [LARGE SCALE GENOMIC DNA]</scope>
    <source>
        <strain evidence="2 3">CBS 494.80</strain>
    </source>
</reference>
<feature type="compositionally biased region" description="Polar residues" evidence="1">
    <location>
        <begin position="569"/>
        <end position="580"/>
    </location>
</feature>
<feature type="compositionally biased region" description="Polar residues" evidence="1">
    <location>
        <begin position="647"/>
        <end position="663"/>
    </location>
</feature>
<feature type="region of interest" description="Disordered" evidence="1">
    <location>
        <begin position="103"/>
        <end position="157"/>
    </location>
</feature>
<feature type="compositionally biased region" description="Basic and acidic residues" evidence="1">
    <location>
        <begin position="133"/>
        <end position="147"/>
    </location>
</feature>
<comment type="caution">
    <text evidence="2">The sequence shown here is derived from an EMBL/GenBank/DDBJ whole genome shotgun (WGS) entry which is preliminary data.</text>
</comment>
<name>A0ABR4C161_9HELO</name>
<gene>
    <name evidence="2" type="ORF">VTL71DRAFT_5051</name>
</gene>
<feature type="region of interest" description="Disordered" evidence="1">
    <location>
        <begin position="354"/>
        <end position="598"/>
    </location>
</feature>
<feature type="compositionally biased region" description="Polar residues" evidence="1">
    <location>
        <begin position="949"/>
        <end position="966"/>
    </location>
</feature>
<feature type="region of interest" description="Disordered" evidence="1">
    <location>
        <begin position="235"/>
        <end position="267"/>
    </location>
</feature>
<organism evidence="2 3">
    <name type="scientific">Oculimacula yallundae</name>
    <dbReference type="NCBI Taxonomy" id="86028"/>
    <lineage>
        <taxon>Eukaryota</taxon>
        <taxon>Fungi</taxon>
        <taxon>Dikarya</taxon>
        <taxon>Ascomycota</taxon>
        <taxon>Pezizomycotina</taxon>
        <taxon>Leotiomycetes</taxon>
        <taxon>Helotiales</taxon>
        <taxon>Ploettnerulaceae</taxon>
        <taxon>Oculimacula</taxon>
    </lineage>
</organism>
<feature type="compositionally biased region" description="Basic and acidic residues" evidence="1">
    <location>
        <begin position="721"/>
        <end position="730"/>
    </location>
</feature>
<feature type="compositionally biased region" description="Polar residues" evidence="1">
    <location>
        <begin position="148"/>
        <end position="157"/>
    </location>
</feature>
<keyword evidence="3" id="KW-1185">Reference proteome</keyword>
<feature type="compositionally biased region" description="Low complexity" evidence="1">
    <location>
        <begin position="434"/>
        <end position="443"/>
    </location>
</feature>
<feature type="compositionally biased region" description="Low complexity" evidence="1">
    <location>
        <begin position="404"/>
        <end position="417"/>
    </location>
</feature>